<dbReference type="GO" id="GO:0016747">
    <property type="term" value="F:acyltransferase activity, transferring groups other than amino-acyl groups"/>
    <property type="evidence" value="ECO:0007669"/>
    <property type="project" value="InterPro"/>
</dbReference>
<evidence type="ECO:0000256" key="1">
    <source>
        <dbReference type="SAM" id="MobiDB-lite"/>
    </source>
</evidence>
<feature type="compositionally biased region" description="Basic residues" evidence="1">
    <location>
        <begin position="9"/>
        <end position="19"/>
    </location>
</feature>
<feature type="domain" description="Acyltransferase 3" evidence="3">
    <location>
        <begin position="58"/>
        <end position="367"/>
    </location>
</feature>
<organism evidence="4 5">
    <name type="scientific">Celeribacter ethanolicus</name>
    <dbReference type="NCBI Taxonomy" id="1758178"/>
    <lineage>
        <taxon>Bacteria</taxon>
        <taxon>Pseudomonadati</taxon>
        <taxon>Pseudomonadota</taxon>
        <taxon>Alphaproteobacteria</taxon>
        <taxon>Rhodobacterales</taxon>
        <taxon>Roseobacteraceae</taxon>
        <taxon>Celeribacter</taxon>
    </lineage>
</organism>
<dbReference type="InterPro" id="IPR050879">
    <property type="entry name" value="Acyltransferase_3"/>
</dbReference>
<dbReference type="GO" id="GO:0016020">
    <property type="term" value="C:membrane"/>
    <property type="evidence" value="ECO:0007669"/>
    <property type="project" value="TreeGrafter"/>
</dbReference>
<accession>A0A291GG05</accession>
<feature type="region of interest" description="Disordered" evidence="1">
    <location>
        <begin position="1"/>
        <end position="54"/>
    </location>
</feature>
<feature type="transmembrane region" description="Helical" evidence="2">
    <location>
        <begin position="166"/>
        <end position="187"/>
    </location>
</feature>
<sequence length="394" mass="44301">MRQAASRTNKPRPKPRKRQNTADDNSVRIGTCPDAGLRLASPGQQPEQNTLDSQRHTQIDGLRALAMTGVLYVHFWDRQPLTENLRVSLFFTVSGFLITHILIAAKESGRSVSIGNFYIRRALRLFPALFVLGAAAVIFDMDGARTSWPWHVLQASNLFFAFHEQFSPWVFSHLWSLNILEQFYLIWPLVILLMPIRGIYLVTLGMLVGSAFVYAHGNDMGLTDWTRRLIFQFDPIASGALTYLLVQHNRDVREVVTSRWALLAALMVMASPSFLWPGFSEDPTYRLLCQPALGVVVAGAWHGYRGPIGWLLGCRAAQFISKISYGVFMYHLAIWWAMAQLGSPLYDTGPLPFFAMTGLSVLAATLSWYLIEEPISRLKLRFPTARPANLAVTA</sequence>
<evidence type="ECO:0000256" key="2">
    <source>
        <dbReference type="SAM" id="Phobius"/>
    </source>
</evidence>
<proteinExistence type="predicted"/>
<feature type="transmembrane region" description="Helical" evidence="2">
    <location>
        <begin position="87"/>
        <end position="105"/>
    </location>
</feature>
<dbReference type="KEGG" id="ceh:CEW89_16020"/>
<dbReference type="Proteomes" id="UP000217935">
    <property type="component" value="Chromosome"/>
</dbReference>
<feature type="transmembrane region" description="Helical" evidence="2">
    <location>
        <begin position="199"/>
        <end position="217"/>
    </location>
</feature>
<dbReference type="EMBL" id="CP022196">
    <property type="protein sequence ID" value="ATG48946.1"/>
    <property type="molecule type" value="Genomic_DNA"/>
</dbReference>
<dbReference type="InterPro" id="IPR002656">
    <property type="entry name" value="Acyl_transf_3_dom"/>
</dbReference>
<feature type="transmembrane region" description="Helical" evidence="2">
    <location>
        <begin position="59"/>
        <end position="75"/>
    </location>
</feature>
<keyword evidence="2" id="KW-1133">Transmembrane helix</keyword>
<reference evidence="4 5" key="1">
    <citation type="submission" date="2017-06" db="EMBL/GenBank/DDBJ databases">
        <title>Celeribacter sp. TSPH2 complete genome sequence.</title>
        <authorList>
            <person name="Woo J.-H."/>
            <person name="Kim H.-S."/>
        </authorList>
    </citation>
    <scope>NUCLEOTIDE SEQUENCE [LARGE SCALE GENOMIC DNA]</scope>
    <source>
        <strain evidence="4 5">TSPH2</strain>
    </source>
</reference>
<name>A0A291GG05_9RHOB</name>
<gene>
    <name evidence="4" type="ORF">CEW89_16020</name>
</gene>
<feature type="compositionally biased region" description="Polar residues" evidence="1">
    <location>
        <begin position="42"/>
        <end position="52"/>
    </location>
</feature>
<feature type="transmembrane region" description="Helical" evidence="2">
    <location>
        <begin position="350"/>
        <end position="371"/>
    </location>
</feature>
<feature type="transmembrane region" description="Helical" evidence="2">
    <location>
        <begin position="125"/>
        <end position="146"/>
    </location>
</feature>
<keyword evidence="2" id="KW-0472">Membrane</keyword>
<feature type="transmembrane region" description="Helical" evidence="2">
    <location>
        <begin position="229"/>
        <end position="246"/>
    </location>
</feature>
<evidence type="ECO:0000313" key="4">
    <source>
        <dbReference type="EMBL" id="ATG48946.1"/>
    </source>
</evidence>
<evidence type="ECO:0000313" key="5">
    <source>
        <dbReference type="Proteomes" id="UP000217935"/>
    </source>
</evidence>
<dbReference type="Pfam" id="PF01757">
    <property type="entry name" value="Acyl_transf_3"/>
    <property type="match status" value="1"/>
</dbReference>
<dbReference type="AlphaFoldDB" id="A0A291GG05"/>
<dbReference type="STRING" id="1758178.GCA_001550095_02359"/>
<feature type="transmembrane region" description="Helical" evidence="2">
    <location>
        <begin position="316"/>
        <end position="338"/>
    </location>
</feature>
<evidence type="ECO:0000259" key="3">
    <source>
        <dbReference type="Pfam" id="PF01757"/>
    </source>
</evidence>
<dbReference type="PANTHER" id="PTHR23028">
    <property type="entry name" value="ACETYLTRANSFERASE"/>
    <property type="match status" value="1"/>
</dbReference>
<keyword evidence="2" id="KW-0812">Transmembrane</keyword>
<feature type="transmembrane region" description="Helical" evidence="2">
    <location>
        <begin position="285"/>
        <end position="304"/>
    </location>
</feature>
<dbReference type="PANTHER" id="PTHR23028:SF53">
    <property type="entry name" value="ACYL_TRANSF_3 DOMAIN-CONTAINING PROTEIN"/>
    <property type="match status" value="1"/>
</dbReference>
<protein>
    <recommendedName>
        <fullName evidence="3">Acyltransferase 3 domain-containing protein</fullName>
    </recommendedName>
</protein>
<dbReference type="GO" id="GO:0000271">
    <property type="term" value="P:polysaccharide biosynthetic process"/>
    <property type="evidence" value="ECO:0007669"/>
    <property type="project" value="TreeGrafter"/>
</dbReference>
<feature type="transmembrane region" description="Helical" evidence="2">
    <location>
        <begin position="258"/>
        <end position="279"/>
    </location>
</feature>
<keyword evidence="5" id="KW-1185">Reference proteome</keyword>